<accession>A0A166ZGK9</accession>
<dbReference type="RefSeq" id="WP_231101553.1">
    <property type="nucleotide sequence ID" value="NZ_CP015899.2"/>
</dbReference>
<reference evidence="1" key="2">
    <citation type="submission" date="2023-03" db="EMBL/GenBank/DDBJ databases">
        <authorList>
            <person name="McDonnell B."/>
        </authorList>
    </citation>
    <scope>NUCLEOTIDE SEQUENCE</scope>
    <source>
        <strain evidence="1">JM1</strain>
    </source>
</reference>
<proteinExistence type="predicted"/>
<dbReference type="Proteomes" id="UP000191806">
    <property type="component" value="Chromosome"/>
</dbReference>
<sequence length="191" mass="21920">MMENTLIVLATIISALAVTGQTLILWRQTKIANEQIEMQRQLISLSENEERSKQAQEISTWVHTYEVGKPETHILHGSKDEGSQTDFIINNASHSPIYNVILSHDDFADSRHTMGIYVIPPGRWRLAYNQTLPVDKYSFIEGKIWFTDAAGNKWHRDKMGNLAQSNYSWGKPLINLPLETKNLNIHRENSF</sequence>
<organism evidence="1">
    <name type="scientific">Lactococcus lactis subsp. cremoris</name>
    <name type="common">Streptococcus cremoris</name>
    <dbReference type="NCBI Taxonomy" id="1359"/>
    <lineage>
        <taxon>Bacteria</taxon>
        <taxon>Bacillati</taxon>
        <taxon>Bacillota</taxon>
        <taxon>Bacilli</taxon>
        <taxon>Lactobacillales</taxon>
        <taxon>Streptococcaceae</taxon>
        <taxon>Lactococcus</taxon>
    </lineage>
</organism>
<name>A0A166ZGK9_LACLC</name>
<dbReference type="AlphaFoldDB" id="A0A166ZGK9"/>
<dbReference type="EMBL" id="CP015899">
    <property type="protein sequence ID" value="ARE28852.2"/>
    <property type="molecule type" value="Genomic_DNA"/>
</dbReference>
<reference evidence="1" key="1">
    <citation type="journal article" date="2017" name="BMC Genomics">
        <title>Comparative and functional genomics of the Lactococcus lactis taxon; insights into evolution and niche adaptation.</title>
        <authorList>
            <person name="Kelleher P."/>
            <person name="Bottacini F."/>
            <person name="Mahony J."/>
            <person name="Kilcawley K.N."/>
            <person name="van Sinderen D."/>
        </authorList>
    </citation>
    <scope>NUCLEOTIDE SEQUENCE [LARGE SCALE GENOMIC DNA]</scope>
    <source>
        <strain evidence="1">JM1</strain>
    </source>
</reference>
<evidence type="ECO:0000313" key="1">
    <source>
        <dbReference type="EMBL" id="ARE28852.2"/>
    </source>
</evidence>
<gene>
    <name evidence="1" type="ORF">LLJM1_1493</name>
</gene>
<protein>
    <submittedName>
        <fullName evidence="1">Uncharacterized protein</fullName>
    </submittedName>
</protein>